<dbReference type="PROSITE" id="PS50956">
    <property type="entry name" value="HTH_ASNC_2"/>
    <property type="match status" value="1"/>
</dbReference>
<dbReference type="InterPro" id="IPR011008">
    <property type="entry name" value="Dimeric_a/b-barrel"/>
</dbReference>
<keyword evidence="1" id="KW-0805">Transcription regulation</keyword>
<dbReference type="InterPro" id="IPR011991">
    <property type="entry name" value="ArsR-like_HTH"/>
</dbReference>
<evidence type="ECO:0000313" key="5">
    <source>
        <dbReference type="EMBL" id="MPN46750.1"/>
    </source>
</evidence>
<dbReference type="InterPro" id="IPR019887">
    <property type="entry name" value="Tscrpt_reg_AsnC/Lrp_C"/>
</dbReference>
<dbReference type="SMART" id="SM00344">
    <property type="entry name" value="HTH_ASNC"/>
    <property type="match status" value="1"/>
</dbReference>
<dbReference type="InterPro" id="IPR000485">
    <property type="entry name" value="AsnC-type_HTH_dom"/>
</dbReference>
<dbReference type="GO" id="GO:0005829">
    <property type="term" value="C:cytosol"/>
    <property type="evidence" value="ECO:0007669"/>
    <property type="project" value="TreeGrafter"/>
</dbReference>
<feature type="domain" description="HTH asnC-type" evidence="4">
    <location>
        <begin position="5"/>
        <end position="66"/>
    </location>
</feature>
<organism evidence="5">
    <name type="scientific">bioreactor metagenome</name>
    <dbReference type="NCBI Taxonomy" id="1076179"/>
    <lineage>
        <taxon>unclassified sequences</taxon>
        <taxon>metagenomes</taxon>
        <taxon>ecological metagenomes</taxon>
    </lineage>
</organism>
<keyword evidence="3" id="KW-0804">Transcription</keyword>
<dbReference type="PROSITE" id="PS00519">
    <property type="entry name" value="HTH_ASNC_1"/>
    <property type="match status" value="1"/>
</dbReference>
<dbReference type="InterPro" id="IPR019885">
    <property type="entry name" value="Tscrpt_reg_HTH_AsnC-type_CS"/>
</dbReference>
<dbReference type="Pfam" id="PF13412">
    <property type="entry name" value="HTH_24"/>
    <property type="match status" value="1"/>
</dbReference>
<evidence type="ECO:0000259" key="4">
    <source>
        <dbReference type="PROSITE" id="PS50956"/>
    </source>
</evidence>
<protein>
    <submittedName>
        <fullName evidence="5">Leucine-responsive regulatory protein</fullName>
    </submittedName>
</protein>
<dbReference type="InterPro" id="IPR019888">
    <property type="entry name" value="Tscrpt_reg_AsnC-like"/>
</dbReference>
<dbReference type="AlphaFoldDB" id="A0A645I6M5"/>
<dbReference type="PRINTS" id="PR00033">
    <property type="entry name" value="HTHASNC"/>
</dbReference>
<dbReference type="SUPFAM" id="SSF46785">
    <property type="entry name" value="Winged helix' DNA-binding domain"/>
    <property type="match status" value="1"/>
</dbReference>
<dbReference type="Pfam" id="PF01037">
    <property type="entry name" value="AsnC_trans_reg"/>
    <property type="match status" value="1"/>
</dbReference>
<reference evidence="5" key="1">
    <citation type="submission" date="2019-08" db="EMBL/GenBank/DDBJ databases">
        <authorList>
            <person name="Kucharzyk K."/>
            <person name="Murdoch R.W."/>
            <person name="Higgins S."/>
            <person name="Loffler F."/>
        </authorList>
    </citation>
    <scope>NUCLEOTIDE SEQUENCE</scope>
</reference>
<keyword evidence="2" id="KW-0238">DNA-binding</keyword>
<dbReference type="EMBL" id="VSSQ01107667">
    <property type="protein sequence ID" value="MPN46750.1"/>
    <property type="molecule type" value="Genomic_DNA"/>
</dbReference>
<dbReference type="GO" id="GO:0043200">
    <property type="term" value="P:response to amino acid"/>
    <property type="evidence" value="ECO:0007669"/>
    <property type="project" value="TreeGrafter"/>
</dbReference>
<dbReference type="InterPro" id="IPR036390">
    <property type="entry name" value="WH_DNA-bd_sf"/>
</dbReference>
<comment type="caution">
    <text evidence="5">The sequence shown here is derived from an EMBL/GenBank/DDBJ whole genome shotgun (WGS) entry which is preliminary data.</text>
</comment>
<name>A0A645I6M5_9ZZZZ</name>
<dbReference type="SUPFAM" id="SSF54909">
    <property type="entry name" value="Dimeric alpha+beta barrel"/>
    <property type="match status" value="1"/>
</dbReference>
<dbReference type="PANTHER" id="PTHR30154">
    <property type="entry name" value="LEUCINE-RESPONSIVE REGULATORY PROTEIN"/>
    <property type="match status" value="1"/>
</dbReference>
<gene>
    <name evidence="5" type="primary">lrp_26</name>
    <name evidence="5" type="ORF">SDC9_194348</name>
</gene>
<dbReference type="Gene3D" id="3.30.70.920">
    <property type="match status" value="1"/>
</dbReference>
<evidence type="ECO:0000256" key="1">
    <source>
        <dbReference type="ARBA" id="ARBA00023015"/>
    </source>
</evidence>
<dbReference type="CDD" id="cd00090">
    <property type="entry name" value="HTH_ARSR"/>
    <property type="match status" value="1"/>
</dbReference>
<dbReference type="Gene3D" id="1.10.10.10">
    <property type="entry name" value="Winged helix-like DNA-binding domain superfamily/Winged helix DNA-binding domain"/>
    <property type="match status" value="1"/>
</dbReference>
<dbReference type="PANTHER" id="PTHR30154:SF34">
    <property type="entry name" value="TRANSCRIPTIONAL REGULATOR AZLB"/>
    <property type="match status" value="1"/>
</dbReference>
<accession>A0A645I6M5</accession>
<dbReference type="InterPro" id="IPR036388">
    <property type="entry name" value="WH-like_DNA-bd_sf"/>
</dbReference>
<dbReference type="GO" id="GO:0043565">
    <property type="term" value="F:sequence-specific DNA binding"/>
    <property type="evidence" value="ECO:0007669"/>
    <property type="project" value="InterPro"/>
</dbReference>
<evidence type="ECO:0000256" key="2">
    <source>
        <dbReference type="ARBA" id="ARBA00023125"/>
    </source>
</evidence>
<evidence type="ECO:0000256" key="3">
    <source>
        <dbReference type="ARBA" id="ARBA00023163"/>
    </source>
</evidence>
<sequence>MVITLDDIDVKILKMLQKNARITISDLSTDIGMSMPAISERLKKLEASGVIEQYCAILNPRLLNKELMALMFISLENPRFSDCFAEFVKQETEIQECYYIAGDFDYSLKIITTNTLSLEQLLNRIKTQPGVQKTKTTVVLSVVTDSPSVTPD</sequence>
<proteinExistence type="predicted"/>